<keyword evidence="2" id="KW-1185">Reference proteome</keyword>
<name>A0A1I7BW70_9BACT</name>
<evidence type="ECO:0000313" key="2">
    <source>
        <dbReference type="Proteomes" id="UP000199673"/>
    </source>
</evidence>
<dbReference type="RefSeq" id="WP_091694094.1">
    <property type="nucleotide sequence ID" value="NZ_FPBF01000003.1"/>
</dbReference>
<accession>A0A1I7BW70</accession>
<proteinExistence type="predicted"/>
<protein>
    <submittedName>
        <fullName evidence="1">Uncharacterized protein</fullName>
    </submittedName>
</protein>
<reference evidence="2" key="1">
    <citation type="submission" date="2016-10" db="EMBL/GenBank/DDBJ databases">
        <authorList>
            <person name="Varghese N."/>
            <person name="Submissions S."/>
        </authorList>
    </citation>
    <scope>NUCLEOTIDE SEQUENCE [LARGE SCALE GENOMIC DNA]</scope>
    <source>
        <strain evidence="2">DSM 23445</strain>
    </source>
</reference>
<dbReference type="AlphaFoldDB" id="A0A1I7BW70"/>
<evidence type="ECO:0000313" key="1">
    <source>
        <dbReference type="EMBL" id="SFT91442.1"/>
    </source>
</evidence>
<organism evidence="1 2">
    <name type="scientific">Algoriphagus locisalis</name>
    <dbReference type="NCBI Taxonomy" id="305507"/>
    <lineage>
        <taxon>Bacteria</taxon>
        <taxon>Pseudomonadati</taxon>
        <taxon>Bacteroidota</taxon>
        <taxon>Cytophagia</taxon>
        <taxon>Cytophagales</taxon>
        <taxon>Cyclobacteriaceae</taxon>
        <taxon>Algoriphagus</taxon>
    </lineage>
</organism>
<dbReference type="Proteomes" id="UP000199673">
    <property type="component" value="Unassembled WGS sequence"/>
</dbReference>
<dbReference type="EMBL" id="FPBF01000003">
    <property type="protein sequence ID" value="SFT91442.1"/>
    <property type="molecule type" value="Genomic_DNA"/>
</dbReference>
<dbReference type="OrthoDB" id="799583at2"/>
<sequence length="60" mass="7035">MISREKVIEAVKNMPQEFSIDDLMDKLLLLNKIEIGLYQSKNGETFTTEEAKKMIEEWSK</sequence>
<dbReference type="STRING" id="305507.SAMN04489724_2772"/>
<gene>
    <name evidence="1" type="ORF">SAMN04489724_2772</name>
</gene>